<reference evidence="1 2" key="1">
    <citation type="submission" date="2020-06" db="EMBL/GenBank/DDBJ databases">
        <title>Transcriptomic and genomic resources for Thalictrum thalictroides and T. hernandezii: Facilitating candidate gene discovery in an emerging model plant lineage.</title>
        <authorList>
            <person name="Arias T."/>
            <person name="Riano-Pachon D.M."/>
            <person name="Di Stilio V.S."/>
        </authorList>
    </citation>
    <scope>NUCLEOTIDE SEQUENCE [LARGE SCALE GENOMIC DNA]</scope>
    <source>
        <strain evidence="2">cv. WT478/WT964</strain>
        <tissue evidence="1">Leaves</tissue>
    </source>
</reference>
<protein>
    <recommendedName>
        <fullName evidence="3">RNase H type-1 domain-containing protein</fullName>
    </recommendedName>
</protein>
<name>A0A7J6VA13_THATH</name>
<evidence type="ECO:0000313" key="1">
    <source>
        <dbReference type="EMBL" id="KAF5181431.1"/>
    </source>
</evidence>
<evidence type="ECO:0008006" key="3">
    <source>
        <dbReference type="Google" id="ProtNLM"/>
    </source>
</evidence>
<evidence type="ECO:0000313" key="2">
    <source>
        <dbReference type="Proteomes" id="UP000554482"/>
    </source>
</evidence>
<gene>
    <name evidence="1" type="ORF">FRX31_028982</name>
</gene>
<accession>A0A7J6VA13</accession>
<sequence>MLLMKTPKEDRKRVGTHFCFARYIIQNASHENSQIRLVREPSPATLWIPPELGRTKINVDITFIDHERPIGVGFLMRNSTGSFKYAGHLQVMQELQLRQNVEALQHQSEVEVETDFKGAADCLLKRVHQSSTL</sequence>
<organism evidence="1 2">
    <name type="scientific">Thalictrum thalictroides</name>
    <name type="common">Rue-anemone</name>
    <name type="synonym">Anemone thalictroides</name>
    <dbReference type="NCBI Taxonomy" id="46969"/>
    <lineage>
        <taxon>Eukaryota</taxon>
        <taxon>Viridiplantae</taxon>
        <taxon>Streptophyta</taxon>
        <taxon>Embryophyta</taxon>
        <taxon>Tracheophyta</taxon>
        <taxon>Spermatophyta</taxon>
        <taxon>Magnoliopsida</taxon>
        <taxon>Ranunculales</taxon>
        <taxon>Ranunculaceae</taxon>
        <taxon>Thalictroideae</taxon>
        <taxon>Thalictrum</taxon>
    </lineage>
</organism>
<keyword evidence="2" id="KW-1185">Reference proteome</keyword>
<proteinExistence type="predicted"/>
<comment type="caution">
    <text evidence="1">The sequence shown here is derived from an EMBL/GenBank/DDBJ whole genome shotgun (WGS) entry which is preliminary data.</text>
</comment>
<dbReference type="Proteomes" id="UP000554482">
    <property type="component" value="Unassembled WGS sequence"/>
</dbReference>
<dbReference type="OrthoDB" id="1906820at2759"/>
<dbReference type="AlphaFoldDB" id="A0A7J6VA13"/>
<dbReference type="EMBL" id="JABWDY010036208">
    <property type="protein sequence ID" value="KAF5181431.1"/>
    <property type="molecule type" value="Genomic_DNA"/>
</dbReference>